<dbReference type="InterPro" id="IPR036563">
    <property type="entry name" value="MoaE_sf"/>
</dbReference>
<dbReference type="SUPFAM" id="SSF52540">
    <property type="entry name" value="P-loop containing nucleoside triphosphate hydrolases"/>
    <property type="match status" value="1"/>
</dbReference>
<dbReference type="InterPro" id="IPR003448">
    <property type="entry name" value="Mopterin_biosynth_MoaE"/>
</dbReference>
<dbReference type="Gene3D" id="3.90.1170.40">
    <property type="entry name" value="Molybdopterin biosynthesis MoaE subunit"/>
    <property type="match status" value="1"/>
</dbReference>
<accession>A0A5S6QLL4</accession>
<dbReference type="GO" id="GO:0006777">
    <property type="term" value="P:Mo-molybdopterin cofactor biosynthetic process"/>
    <property type="evidence" value="ECO:0007669"/>
    <property type="project" value="InterPro"/>
</dbReference>
<dbReference type="WBParaSite" id="TMUE_2000008064.1">
    <property type="protein sequence ID" value="TMUE_2000008064.1"/>
    <property type="gene ID" value="WBGene00290748"/>
</dbReference>
<reference evidence="2" key="1">
    <citation type="submission" date="2014-03" db="EMBL/GenBank/DDBJ databases">
        <title>The whipworm genome and dual-species transcriptomics of an intimate host-pathogen interaction.</title>
        <authorList>
            <person name="Foth B.J."/>
            <person name="Tsai I.J."/>
            <person name="Reid A.J."/>
            <person name="Bancroft A.J."/>
            <person name="Nichol S."/>
            <person name="Tracey A."/>
            <person name="Holroyd N."/>
            <person name="Cotton J.A."/>
            <person name="Stanley E.J."/>
            <person name="Zarowiecki M."/>
            <person name="Liu J.Z."/>
            <person name="Huckvale T."/>
            <person name="Cooper P.J."/>
            <person name="Grencis R.K."/>
            <person name="Berriman M."/>
        </authorList>
    </citation>
    <scope>NUCLEOTIDE SEQUENCE [LARGE SCALE GENOMIC DNA]</scope>
    <source>
        <strain evidence="2">Edinburgh</strain>
    </source>
</reference>
<dbReference type="WBParaSite" id="TMUE_2000008064.2">
    <property type="protein sequence ID" value="TMUE_2000008064.2"/>
    <property type="gene ID" value="WBGene00290748"/>
</dbReference>
<dbReference type="InterPro" id="IPR027417">
    <property type="entry name" value="P-loop_NTPase"/>
</dbReference>
<protein>
    <submittedName>
        <fullName evidence="3">Molybdenum cofactor synthesis protein 2B</fullName>
    </submittedName>
</protein>
<feature type="region of interest" description="Disordered" evidence="1">
    <location>
        <begin position="320"/>
        <end position="340"/>
    </location>
</feature>
<dbReference type="WBParaSite" id="TMUE_2000008064.3">
    <property type="protein sequence ID" value="TMUE_2000008064.3"/>
    <property type="gene ID" value="WBGene00290748"/>
</dbReference>
<dbReference type="AlphaFoldDB" id="A0A5S6QLL4"/>
<proteinExistence type="predicted"/>
<dbReference type="PANTHER" id="PTHR23404">
    <property type="entry name" value="MOLYBDOPTERIN SYNTHASE RELATED"/>
    <property type="match status" value="1"/>
</dbReference>
<dbReference type="CDD" id="cd00756">
    <property type="entry name" value="MoaE"/>
    <property type="match status" value="1"/>
</dbReference>
<dbReference type="SUPFAM" id="SSF54690">
    <property type="entry name" value="Molybdopterin synthase subunit MoaE"/>
    <property type="match status" value="1"/>
</dbReference>
<keyword evidence="2" id="KW-1185">Reference proteome</keyword>
<sequence>MPSADRPLVVGIGGATCSGKSSTANSLSQFLTNCGFKVALLQQDHFYKQDMSELYLAEFDYWNFDSVEAVDFRQLLVDLKAIQQTEKPAVILVEGSMIFEYQQLDELFDHRFFFTASFEKCSTRRRDRTYDPPDVQGYFEQVAWPYYKSCHARALSRIEQFEWINGDECLEEIFAQVASSIIRVVEGNWIMLTRHKLNMQLIVDFVQDDFNGATFLFAGTVRQNVQPPKVAYLYYEAYDRMAIKELRAICAQIRRLWPPVDRIAVAHRLGKVPVGEVSIIVAISSPHRAEAISAVGYCVEAIKKQVPIWKQEVYNDNSSEWKANGRSVNDVTHTQPPKSQ</sequence>
<evidence type="ECO:0000313" key="3">
    <source>
        <dbReference type="WBParaSite" id="TMUE_2000008064.1"/>
    </source>
</evidence>
<evidence type="ECO:0000313" key="2">
    <source>
        <dbReference type="Proteomes" id="UP000046395"/>
    </source>
</evidence>
<dbReference type="STRING" id="70415.A0A5S6QLL4"/>
<evidence type="ECO:0000256" key="1">
    <source>
        <dbReference type="SAM" id="MobiDB-lite"/>
    </source>
</evidence>
<dbReference type="Gene3D" id="3.40.50.300">
    <property type="entry name" value="P-loop containing nucleotide triphosphate hydrolases"/>
    <property type="match status" value="1"/>
</dbReference>
<dbReference type="Pfam" id="PF02391">
    <property type="entry name" value="MoaE"/>
    <property type="match status" value="1"/>
</dbReference>
<organism evidence="2 3">
    <name type="scientific">Trichuris muris</name>
    <name type="common">Mouse whipworm</name>
    <dbReference type="NCBI Taxonomy" id="70415"/>
    <lineage>
        <taxon>Eukaryota</taxon>
        <taxon>Metazoa</taxon>
        <taxon>Ecdysozoa</taxon>
        <taxon>Nematoda</taxon>
        <taxon>Enoplea</taxon>
        <taxon>Dorylaimia</taxon>
        <taxon>Trichinellida</taxon>
        <taxon>Trichuridae</taxon>
        <taxon>Trichuris</taxon>
    </lineage>
</organism>
<reference evidence="3" key="2">
    <citation type="submission" date="2019-12" db="UniProtKB">
        <authorList>
            <consortium name="WormBaseParasite"/>
        </authorList>
    </citation>
    <scope>IDENTIFICATION</scope>
</reference>
<dbReference type="Proteomes" id="UP000046395">
    <property type="component" value="Unassembled WGS sequence"/>
</dbReference>
<name>A0A5S6QLL4_TRIMR</name>